<dbReference type="InterPro" id="IPR001650">
    <property type="entry name" value="Helicase_C-like"/>
</dbReference>
<evidence type="ECO:0000313" key="12">
    <source>
        <dbReference type="Proteomes" id="UP001152759"/>
    </source>
</evidence>
<evidence type="ECO:0000256" key="4">
    <source>
        <dbReference type="ARBA" id="ARBA00022840"/>
    </source>
</evidence>
<accession>A0A9P0C8Y4</accession>
<feature type="domain" description="Helicase C-terminal" evidence="10">
    <location>
        <begin position="396"/>
        <end position="552"/>
    </location>
</feature>
<comment type="function">
    <text evidence="7">RNA helicase.</text>
</comment>
<dbReference type="GO" id="GO:0005524">
    <property type="term" value="F:ATP binding"/>
    <property type="evidence" value="ECO:0007669"/>
    <property type="project" value="UniProtKB-UniRule"/>
</dbReference>
<keyword evidence="4 6" id="KW-0067">ATP-binding</keyword>
<feature type="compositionally biased region" description="Basic and acidic residues" evidence="8">
    <location>
        <begin position="76"/>
        <end position="87"/>
    </location>
</feature>
<dbReference type="CDD" id="cd17949">
    <property type="entry name" value="DEADc_DDX31"/>
    <property type="match status" value="1"/>
</dbReference>
<evidence type="ECO:0000259" key="9">
    <source>
        <dbReference type="PROSITE" id="PS51192"/>
    </source>
</evidence>
<gene>
    <name evidence="11" type="ORF">BEMITA_LOCUS8028</name>
</gene>
<dbReference type="PROSITE" id="PS51192">
    <property type="entry name" value="HELICASE_ATP_BIND_1"/>
    <property type="match status" value="1"/>
</dbReference>
<dbReference type="PROSITE" id="PS51194">
    <property type="entry name" value="HELICASE_CTER"/>
    <property type="match status" value="1"/>
</dbReference>
<dbReference type="InterPro" id="IPR027417">
    <property type="entry name" value="P-loop_NTPase"/>
</dbReference>
<feature type="domain" description="Helicase ATP-binding" evidence="9">
    <location>
        <begin position="183"/>
        <end position="365"/>
    </location>
</feature>
<feature type="compositionally biased region" description="Polar residues" evidence="8">
    <location>
        <begin position="113"/>
        <end position="125"/>
    </location>
</feature>
<dbReference type="SMART" id="SM00490">
    <property type="entry name" value="HELICc"/>
    <property type="match status" value="1"/>
</dbReference>
<dbReference type="GO" id="GO:0003724">
    <property type="term" value="F:RNA helicase activity"/>
    <property type="evidence" value="ECO:0007669"/>
    <property type="project" value="UniProtKB-EC"/>
</dbReference>
<dbReference type="Pfam" id="PF00270">
    <property type="entry name" value="DEAD"/>
    <property type="match status" value="1"/>
</dbReference>
<organism evidence="11 12">
    <name type="scientific">Bemisia tabaci</name>
    <name type="common">Sweetpotato whitefly</name>
    <name type="synonym">Aleurodes tabaci</name>
    <dbReference type="NCBI Taxonomy" id="7038"/>
    <lineage>
        <taxon>Eukaryota</taxon>
        <taxon>Metazoa</taxon>
        <taxon>Ecdysozoa</taxon>
        <taxon>Arthropoda</taxon>
        <taxon>Hexapoda</taxon>
        <taxon>Insecta</taxon>
        <taxon>Pterygota</taxon>
        <taxon>Neoptera</taxon>
        <taxon>Paraneoptera</taxon>
        <taxon>Hemiptera</taxon>
        <taxon>Sternorrhyncha</taxon>
        <taxon>Aleyrodoidea</taxon>
        <taxon>Aleyrodidae</taxon>
        <taxon>Aleyrodinae</taxon>
        <taxon>Bemisia</taxon>
    </lineage>
</organism>
<feature type="compositionally biased region" description="Polar residues" evidence="8">
    <location>
        <begin position="31"/>
        <end position="40"/>
    </location>
</feature>
<dbReference type="InterPro" id="IPR014001">
    <property type="entry name" value="Helicase_ATP-bd"/>
</dbReference>
<dbReference type="Pfam" id="PF00271">
    <property type="entry name" value="Helicase_C"/>
    <property type="match status" value="1"/>
</dbReference>
<keyword evidence="1 6" id="KW-0547">Nucleotide-binding</keyword>
<protein>
    <recommendedName>
        <fullName evidence="7">ATP-dependent RNA helicase</fullName>
        <ecNumber evidence="7">3.6.4.13</ecNumber>
    </recommendedName>
</protein>
<keyword evidence="2 6" id="KW-0378">Hydrolase</keyword>
<comment type="domain">
    <text evidence="7">The Q motif is unique to and characteristic of the DEAD box family of RNA helicases and controls ATP binding and hydrolysis.</text>
</comment>
<evidence type="ECO:0000313" key="11">
    <source>
        <dbReference type="EMBL" id="CAH0771257.1"/>
    </source>
</evidence>
<dbReference type="AlphaFoldDB" id="A0A9P0C8Y4"/>
<evidence type="ECO:0000256" key="3">
    <source>
        <dbReference type="ARBA" id="ARBA00022806"/>
    </source>
</evidence>
<dbReference type="Gene3D" id="3.40.50.300">
    <property type="entry name" value="P-loop containing nucleotide triphosphate hydrolases"/>
    <property type="match status" value="2"/>
</dbReference>
<evidence type="ECO:0000256" key="1">
    <source>
        <dbReference type="ARBA" id="ARBA00022741"/>
    </source>
</evidence>
<dbReference type="EC" id="3.6.4.13" evidence="7"/>
<feature type="region of interest" description="Disordered" evidence="8">
    <location>
        <begin position="24"/>
        <end position="137"/>
    </location>
</feature>
<comment type="catalytic activity">
    <reaction evidence="7">
        <text>ATP + H2O = ADP + phosphate + H(+)</text>
        <dbReference type="Rhea" id="RHEA:13065"/>
        <dbReference type="ChEBI" id="CHEBI:15377"/>
        <dbReference type="ChEBI" id="CHEBI:15378"/>
        <dbReference type="ChEBI" id="CHEBI:30616"/>
        <dbReference type="ChEBI" id="CHEBI:43474"/>
        <dbReference type="ChEBI" id="CHEBI:456216"/>
        <dbReference type="EC" id="3.6.4.13"/>
    </reaction>
</comment>
<dbReference type="Proteomes" id="UP001152759">
    <property type="component" value="Chromosome 4"/>
</dbReference>
<dbReference type="SMART" id="SM00487">
    <property type="entry name" value="DEXDc"/>
    <property type="match status" value="1"/>
</dbReference>
<dbReference type="EMBL" id="OU963865">
    <property type="protein sequence ID" value="CAH0771257.1"/>
    <property type="molecule type" value="Genomic_DNA"/>
</dbReference>
<comment type="similarity">
    <text evidence="6">Belongs to the DEAD box helicase family.</text>
</comment>
<evidence type="ECO:0000259" key="10">
    <source>
        <dbReference type="PROSITE" id="PS51194"/>
    </source>
</evidence>
<dbReference type="GO" id="GO:0016787">
    <property type="term" value="F:hydrolase activity"/>
    <property type="evidence" value="ECO:0007669"/>
    <property type="project" value="UniProtKB-KW"/>
</dbReference>
<keyword evidence="3 6" id="KW-0347">Helicase</keyword>
<dbReference type="InterPro" id="IPR011545">
    <property type="entry name" value="DEAD/DEAH_box_helicase_dom"/>
</dbReference>
<evidence type="ECO:0000256" key="6">
    <source>
        <dbReference type="RuleBase" id="RU000492"/>
    </source>
</evidence>
<dbReference type="SUPFAM" id="SSF52540">
    <property type="entry name" value="P-loop containing nucleoside triphosphate hydrolases"/>
    <property type="match status" value="1"/>
</dbReference>
<dbReference type="GO" id="GO:0003723">
    <property type="term" value="F:RNA binding"/>
    <property type="evidence" value="ECO:0007669"/>
    <property type="project" value="UniProtKB-UniRule"/>
</dbReference>
<evidence type="ECO:0000256" key="5">
    <source>
        <dbReference type="ARBA" id="ARBA00022884"/>
    </source>
</evidence>
<name>A0A9P0C8Y4_BEMTA</name>
<evidence type="ECO:0000256" key="2">
    <source>
        <dbReference type="ARBA" id="ARBA00022801"/>
    </source>
</evidence>
<dbReference type="InterPro" id="IPR000629">
    <property type="entry name" value="RNA-helicase_DEAD-box_CS"/>
</dbReference>
<keyword evidence="12" id="KW-1185">Reference proteome</keyword>
<evidence type="ECO:0000256" key="8">
    <source>
        <dbReference type="SAM" id="MobiDB-lite"/>
    </source>
</evidence>
<dbReference type="PROSITE" id="PS00039">
    <property type="entry name" value="DEAD_ATP_HELICASE"/>
    <property type="match status" value="1"/>
</dbReference>
<proteinExistence type="inferred from homology"/>
<sequence length="614" mass="68190">MAGDTDNICLNIGARTLDPEVSKYFQRPSESKGTGASKTTRVGVKSDIKRKVNPAVKKVNSALIQRSSNVKPKFGKPADESHKEKHLLSAGSNKPKKGETNSGNEIGQGPKKVSTNTYGPTSSLFRKNPEVPQVENKSIKPKNEAVFSSKFFKDVAELHPHTVKNLADVLHVTQMTQVQELTLFPLLEGKDLLVCSQTGSGKTLAYALPIVEMLQKKRPEIVRSDGVKALVVLPTRELALQTYECFVKLVKPFTRLVPGLLVGGEKRKSEKARLRKGVNILVGTPGRLLDHAMHTCCLQLSSVEWLILDEADRLLDLGYERDVASLVRTLDEQQKNSRQTILLSATLTSAVEKLAGLALKNAERIDVSDSIDHELVIPDFLCQCYTITPPKLRLAALGAFIIWKCSVETAGKMLVFMATQDMVDYHHDLFNSVINSVVKKKILFSKLHGNMTQQERFKIFNDFRQSTSGVLMCTDVAARGIDVPKVDWIIQYTAPVSPAYYVHRVGRTARAGEAGSALLFLVPSEVRFIELLQERQIRLIQENAESYLEKLLALRQDKRHRQEIGSTMESAATYLQLEFEKAVLENKELHNSASNDLPPWAAACDLLNPALITS</sequence>
<reference evidence="11" key="1">
    <citation type="submission" date="2021-12" db="EMBL/GenBank/DDBJ databases">
        <authorList>
            <person name="King R."/>
        </authorList>
    </citation>
    <scope>NUCLEOTIDE SEQUENCE</scope>
</reference>
<evidence type="ECO:0000256" key="7">
    <source>
        <dbReference type="RuleBase" id="RU365068"/>
    </source>
</evidence>
<keyword evidence="5 7" id="KW-0694">RNA-binding</keyword>
<dbReference type="PANTHER" id="PTHR24031">
    <property type="entry name" value="RNA HELICASE"/>
    <property type="match status" value="1"/>
</dbReference>
<dbReference type="CDD" id="cd18787">
    <property type="entry name" value="SF2_C_DEAD"/>
    <property type="match status" value="1"/>
</dbReference>